<dbReference type="GO" id="GO:0047304">
    <property type="term" value="F:2-aminoethylphosphonate-pyruvate transaminase activity"/>
    <property type="evidence" value="ECO:0007669"/>
    <property type="project" value="UniProtKB-UniRule"/>
</dbReference>
<dbReference type="SUPFAM" id="SSF53383">
    <property type="entry name" value="PLP-dependent transferases"/>
    <property type="match status" value="1"/>
</dbReference>
<dbReference type="Pfam" id="PF00266">
    <property type="entry name" value="Aminotran_5"/>
    <property type="match status" value="1"/>
</dbReference>
<feature type="modified residue" description="N6-(pyridoxal phosphate)lysine" evidence="7 9">
    <location>
        <position position="219"/>
    </location>
</feature>
<dbReference type="PANTHER" id="PTHR42778">
    <property type="entry name" value="2-AMINOETHYLPHOSPHONATE--PYRUVATE TRANSAMINASE"/>
    <property type="match status" value="1"/>
</dbReference>
<name>A0A1X7APP3_9GAMM</name>
<dbReference type="PIRSF" id="PIRSF000524">
    <property type="entry name" value="SPT"/>
    <property type="match status" value="1"/>
</dbReference>
<sequence>MLVYKSPQTLTSTGEVMTESLQSHYDESHEDYLLLTPGPLTTSPGVRAAMNQDLSTWDCDYNDRVQWIRSALTKLATSASGYTTVLMQGCGTGTVEATIGSVLSEDNRLLIIANGVYGLRIAEIARYLGIKHDVLDCGELGETSPEMVRDRLQSDPFITHVVLVHCETTTGRLNPLPELAQVVKEHQCCLIVDAMSSFGGVPIDVDGLGIDFLISSANKCVQGVPGFGFVVAREEALAVCAGRARSLTLDLYAQWRCMEDNGGKWRFTSPTHTVLAFQQALKELDEEGGISARYQRYRDNHRTLVDGMQALGFKCLLPVESQSPIITSFYTPDHPAFEFKKFYDLLKAKGFVIYPGKVSKAPCFRVGTIGHVFPKDFERLIAAVKDSMYWLSEAPATDSLSSCPEKVITA</sequence>
<dbReference type="InterPro" id="IPR024169">
    <property type="entry name" value="SP_NH2Trfase/AEP_transaminase"/>
</dbReference>
<dbReference type="AlphaFoldDB" id="A0A1X7APP3"/>
<dbReference type="InterPro" id="IPR015422">
    <property type="entry name" value="PyrdxlP-dep_Trfase_small"/>
</dbReference>
<dbReference type="Gene3D" id="3.90.1150.10">
    <property type="entry name" value="Aspartate Aminotransferase, domain 1"/>
    <property type="match status" value="1"/>
</dbReference>
<accession>A0A1X7APP3</accession>
<evidence type="ECO:0000256" key="5">
    <source>
        <dbReference type="ARBA" id="ARBA00023317"/>
    </source>
</evidence>
<keyword evidence="4 7" id="KW-0663">Pyridoxal phosphate</keyword>
<gene>
    <name evidence="7 11" type="primary">phnW</name>
    <name evidence="11" type="ORF">EHSB41UT_04078</name>
</gene>
<keyword evidence="5 7" id="KW-0670">Pyruvate</keyword>
<dbReference type="InterPro" id="IPR000192">
    <property type="entry name" value="Aminotrans_V_dom"/>
</dbReference>
<protein>
    <recommendedName>
        <fullName evidence="7">2-aminoethylphosphonate--pyruvate transaminase</fullName>
        <ecNumber evidence="7">2.6.1.37</ecNumber>
    </recommendedName>
    <alternativeName>
        <fullName evidence="7">2-aminoethylphosphonate aminotransferase</fullName>
    </alternativeName>
    <alternativeName>
        <fullName evidence="7">AEP transaminase</fullName>
        <shortName evidence="7">AEPT</shortName>
    </alternativeName>
</protein>
<dbReference type="NCBIfam" id="TIGR03301">
    <property type="entry name" value="PhnW-AepZ"/>
    <property type="match status" value="1"/>
</dbReference>
<evidence type="ECO:0000256" key="1">
    <source>
        <dbReference type="ARBA" id="ARBA00001933"/>
    </source>
</evidence>
<dbReference type="Gene3D" id="3.40.640.10">
    <property type="entry name" value="Type I PLP-dependent aspartate aminotransferase-like (Major domain)"/>
    <property type="match status" value="1"/>
</dbReference>
<evidence type="ECO:0000256" key="8">
    <source>
        <dbReference type="PIRSR" id="PIRSR000524-1"/>
    </source>
</evidence>
<keyword evidence="3 7" id="KW-0808">Transferase</keyword>
<dbReference type="EMBL" id="FWPT01000011">
    <property type="protein sequence ID" value="SMA50284.1"/>
    <property type="molecule type" value="Genomic_DNA"/>
</dbReference>
<dbReference type="EC" id="2.6.1.37" evidence="7"/>
<feature type="binding site" evidence="8">
    <location>
        <position position="365"/>
    </location>
    <ligand>
        <name>substrate</name>
    </ligand>
</feature>
<feature type="domain" description="Aminotransferase class V" evidence="10">
    <location>
        <begin position="55"/>
        <end position="356"/>
    </location>
</feature>
<comment type="subunit">
    <text evidence="7">Homodimer.</text>
</comment>
<evidence type="ECO:0000313" key="12">
    <source>
        <dbReference type="Proteomes" id="UP000196573"/>
    </source>
</evidence>
<evidence type="ECO:0000256" key="3">
    <source>
        <dbReference type="ARBA" id="ARBA00022679"/>
    </source>
</evidence>
<evidence type="ECO:0000256" key="9">
    <source>
        <dbReference type="PIRSR" id="PIRSR000524-50"/>
    </source>
</evidence>
<comment type="cofactor">
    <cofactor evidence="1 7 9">
        <name>pyridoxal 5'-phosphate</name>
        <dbReference type="ChEBI" id="CHEBI:597326"/>
    </cofactor>
</comment>
<comment type="similarity">
    <text evidence="7">Belongs to the class-V pyridoxal-phosphate-dependent aminotransferase family. PhnW subfamily.</text>
</comment>
<evidence type="ECO:0000313" key="11">
    <source>
        <dbReference type="EMBL" id="SMA50284.1"/>
    </source>
</evidence>
<comment type="catalytic activity">
    <reaction evidence="6 7">
        <text>(2-aminoethyl)phosphonate + pyruvate = phosphonoacetaldehyde + L-alanine</text>
        <dbReference type="Rhea" id="RHEA:17021"/>
        <dbReference type="ChEBI" id="CHEBI:15361"/>
        <dbReference type="ChEBI" id="CHEBI:57418"/>
        <dbReference type="ChEBI" id="CHEBI:57972"/>
        <dbReference type="ChEBI" id="CHEBI:58383"/>
        <dbReference type="EC" id="2.6.1.37"/>
    </reaction>
</comment>
<dbReference type="PANTHER" id="PTHR42778:SF1">
    <property type="entry name" value="2-AMINOETHYLPHOSPHONATE--PYRUVATE TRANSAMINASE"/>
    <property type="match status" value="1"/>
</dbReference>
<organism evidence="11 12">
    <name type="scientific">Parendozoicomonas haliclonae</name>
    <dbReference type="NCBI Taxonomy" id="1960125"/>
    <lineage>
        <taxon>Bacteria</taxon>
        <taxon>Pseudomonadati</taxon>
        <taxon>Pseudomonadota</taxon>
        <taxon>Gammaproteobacteria</taxon>
        <taxon>Oceanospirillales</taxon>
        <taxon>Endozoicomonadaceae</taxon>
        <taxon>Parendozoicomonas</taxon>
    </lineage>
</organism>
<evidence type="ECO:0000256" key="6">
    <source>
        <dbReference type="ARBA" id="ARBA00049460"/>
    </source>
</evidence>
<dbReference type="NCBIfam" id="NF010006">
    <property type="entry name" value="PRK13479.1"/>
    <property type="match status" value="1"/>
</dbReference>
<dbReference type="Proteomes" id="UP000196573">
    <property type="component" value="Unassembled WGS sequence"/>
</dbReference>
<keyword evidence="2 7" id="KW-0032">Aminotransferase</keyword>
<dbReference type="HAMAP" id="MF_01376">
    <property type="entry name" value="PhnW_aminotrans_5"/>
    <property type="match status" value="1"/>
</dbReference>
<evidence type="ECO:0000259" key="10">
    <source>
        <dbReference type="Pfam" id="PF00266"/>
    </source>
</evidence>
<comment type="function">
    <text evidence="7">Involved in phosphonate degradation.</text>
</comment>
<dbReference type="GO" id="GO:0019700">
    <property type="term" value="P:organic phosphonate catabolic process"/>
    <property type="evidence" value="ECO:0007669"/>
    <property type="project" value="UniProtKB-UniRule"/>
</dbReference>
<dbReference type="InterPro" id="IPR015421">
    <property type="entry name" value="PyrdxlP-dep_Trfase_major"/>
</dbReference>
<dbReference type="InterPro" id="IPR015424">
    <property type="entry name" value="PyrdxlP-dep_Trfase"/>
</dbReference>
<dbReference type="InterPro" id="IPR012703">
    <property type="entry name" value="NH2EtPonate_pyrv_transaminase"/>
</dbReference>
<evidence type="ECO:0000256" key="7">
    <source>
        <dbReference type="HAMAP-Rule" id="MF_01376"/>
    </source>
</evidence>
<keyword evidence="12" id="KW-1185">Reference proteome</keyword>
<dbReference type="NCBIfam" id="TIGR02326">
    <property type="entry name" value="transamin_PhnW"/>
    <property type="match status" value="1"/>
</dbReference>
<evidence type="ECO:0000256" key="2">
    <source>
        <dbReference type="ARBA" id="ARBA00022576"/>
    </source>
</evidence>
<evidence type="ECO:0000256" key="4">
    <source>
        <dbReference type="ARBA" id="ARBA00022898"/>
    </source>
</evidence>
<reference evidence="11 12" key="1">
    <citation type="submission" date="2017-03" db="EMBL/GenBank/DDBJ databases">
        <authorList>
            <person name="Afonso C.L."/>
            <person name="Miller P.J."/>
            <person name="Scott M.A."/>
            <person name="Spackman E."/>
            <person name="Goraichik I."/>
            <person name="Dimitrov K.M."/>
            <person name="Suarez D.L."/>
            <person name="Swayne D.E."/>
        </authorList>
    </citation>
    <scope>NUCLEOTIDE SEQUENCE [LARGE SCALE GENOMIC DNA]</scope>
    <source>
        <strain evidence="11">SB41UT1</strain>
    </source>
</reference>
<proteinExistence type="inferred from homology"/>